<dbReference type="Proteomes" id="UP000230750">
    <property type="component" value="Unassembled WGS sequence"/>
</dbReference>
<comment type="caution">
    <text evidence="2">The sequence shown here is derived from an EMBL/GenBank/DDBJ whole genome shotgun (WGS) entry which is preliminary data.</text>
</comment>
<keyword evidence="1" id="KW-0175">Coiled coil</keyword>
<dbReference type="AlphaFoldDB" id="A0A2G8JB53"/>
<feature type="coiled-coil region" evidence="1">
    <location>
        <begin position="1"/>
        <end position="28"/>
    </location>
</feature>
<keyword evidence="3" id="KW-1185">Reference proteome</keyword>
<sequence>VELSMANIKELIRERDEAVNKLQFGRKEKHPGRWEYTPFGFMQYVKPKEHLVPKFMNKYWASQKRQYDPYMKKYINLWLEKVKKERWRRARMEYKRIQKLKARFPDSDMWKEEKDR</sequence>
<organism evidence="2 3">
    <name type="scientific">Stichopus japonicus</name>
    <name type="common">Sea cucumber</name>
    <dbReference type="NCBI Taxonomy" id="307972"/>
    <lineage>
        <taxon>Eukaryota</taxon>
        <taxon>Metazoa</taxon>
        <taxon>Echinodermata</taxon>
        <taxon>Eleutherozoa</taxon>
        <taxon>Echinozoa</taxon>
        <taxon>Holothuroidea</taxon>
        <taxon>Aspidochirotacea</taxon>
        <taxon>Aspidochirotida</taxon>
        <taxon>Stichopodidae</taxon>
        <taxon>Apostichopus</taxon>
    </lineage>
</organism>
<dbReference type="GO" id="GO:0005840">
    <property type="term" value="C:ribosome"/>
    <property type="evidence" value="ECO:0007669"/>
    <property type="project" value="UniProtKB-KW"/>
</dbReference>
<evidence type="ECO:0000313" key="2">
    <source>
        <dbReference type="EMBL" id="PIK32978.1"/>
    </source>
</evidence>
<keyword evidence="2" id="KW-0689">Ribosomal protein</keyword>
<gene>
    <name evidence="2" type="ORF">BSL78_30209</name>
</gene>
<protein>
    <submittedName>
        <fullName evidence="2">Putative 39S ribosomal protein L47, mitochondrial</fullName>
    </submittedName>
</protein>
<feature type="non-terminal residue" evidence="2">
    <location>
        <position position="1"/>
    </location>
</feature>
<accession>A0A2G8JB53</accession>
<evidence type="ECO:0000313" key="3">
    <source>
        <dbReference type="Proteomes" id="UP000230750"/>
    </source>
</evidence>
<dbReference type="OrthoDB" id="270763at2759"/>
<dbReference type="EMBL" id="MRZV01002866">
    <property type="protein sequence ID" value="PIK32978.1"/>
    <property type="molecule type" value="Genomic_DNA"/>
</dbReference>
<evidence type="ECO:0000256" key="1">
    <source>
        <dbReference type="SAM" id="Coils"/>
    </source>
</evidence>
<reference evidence="2 3" key="1">
    <citation type="journal article" date="2017" name="PLoS Biol.">
        <title>The sea cucumber genome provides insights into morphological evolution and visceral regeneration.</title>
        <authorList>
            <person name="Zhang X."/>
            <person name="Sun L."/>
            <person name="Yuan J."/>
            <person name="Sun Y."/>
            <person name="Gao Y."/>
            <person name="Zhang L."/>
            <person name="Li S."/>
            <person name="Dai H."/>
            <person name="Hamel J.F."/>
            <person name="Liu C."/>
            <person name="Yu Y."/>
            <person name="Liu S."/>
            <person name="Lin W."/>
            <person name="Guo K."/>
            <person name="Jin S."/>
            <person name="Xu P."/>
            <person name="Storey K.B."/>
            <person name="Huan P."/>
            <person name="Zhang T."/>
            <person name="Zhou Y."/>
            <person name="Zhang J."/>
            <person name="Lin C."/>
            <person name="Li X."/>
            <person name="Xing L."/>
            <person name="Huo D."/>
            <person name="Sun M."/>
            <person name="Wang L."/>
            <person name="Mercier A."/>
            <person name="Li F."/>
            <person name="Yang H."/>
            <person name="Xiang J."/>
        </authorList>
    </citation>
    <scope>NUCLEOTIDE SEQUENCE [LARGE SCALE GENOMIC DNA]</scope>
    <source>
        <strain evidence="2">Shaxun</strain>
        <tissue evidence="2">Muscle</tissue>
    </source>
</reference>
<keyword evidence="2" id="KW-0687">Ribonucleoprotein</keyword>
<proteinExistence type="predicted"/>
<name>A0A2G8JB53_STIJA</name>